<dbReference type="Ensembl" id="ENSELUT00000041887.3">
    <property type="protein sequence ID" value="ENSELUP00000021533.3"/>
    <property type="gene ID" value="ENSELUG00000001460.3"/>
</dbReference>
<evidence type="ECO:0000259" key="16">
    <source>
        <dbReference type="PROSITE" id="PS50262"/>
    </source>
</evidence>
<dbReference type="GeneTree" id="ENSGT01150000286935"/>
<protein>
    <recommendedName>
        <fullName evidence="16">G-protein coupled receptors family 1 profile domain-containing protein</fullName>
    </recommendedName>
</protein>
<comment type="subcellular location">
    <subcellularLocation>
        <location evidence="1">Membrane</location>
        <topology evidence="1">Multi-pass membrane protein</topology>
    </subcellularLocation>
</comment>
<evidence type="ECO:0000256" key="3">
    <source>
        <dbReference type="ARBA" id="ARBA00022606"/>
    </source>
</evidence>
<keyword evidence="7" id="KW-0157">Chromophore</keyword>
<keyword evidence="9 15" id="KW-0472">Membrane</keyword>
<feature type="transmembrane region" description="Helical" evidence="15">
    <location>
        <begin position="248"/>
        <end position="272"/>
    </location>
</feature>
<reference evidence="17" key="4">
    <citation type="submission" date="2025-09" db="UniProtKB">
        <authorList>
            <consortium name="Ensembl"/>
        </authorList>
    </citation>
    <scope>IDENTIFICATION</scope>
</reference>
<evidence type="ECO:0000256" key="2">
    <source>
        <dbReference type="ARBA" id="ARBA00022543"/>
    </source>
</evidence>
<dbReference type="Pfam" id="PF00001">
    <property type="entry name" value="7tm_1"/>
    <property type="match status" value="1"/>
</dbReference>
<keyword evidence="2" id="KW-0600">Photoreceptor protein</keyword>
<dbReference type="RefSeq" id="XP_010875318.1">
    <property type="nucleotide sequence ID" value="XM_010877016.5"/>
</dbReference>
<dbReference type="PROSITE" id="PS00238">
    <property type="entry name" value="OPSIN"/>
    <property type="match status" value="1"/>
</dbReference>
<evidence type="ECO:0000313" key="18">
    <source>
        <dbReference type="Proteomes" id="UP000265140"/>
    </source>
</evidence>
<dbReference type="Bgee" id="ENSELUG00000001460">
    <property type="expression patterns" value="Expressed in camera-type eye and 2 other cell types or tissues"/>
</dbReference>
<dbReference type="PRINTS" id="PR00237">
    <property type="entry name" value="GPCRRHODOPSN"/>
</dbReference>
<dbReference type="Proteomes" id="UP000265140">
    <property type="component" value="Chromosome 13"/>
</dbReference>
<organism evidence="17 18">
    <name type="scientific">Esox lucius</name>
    <name type="common">Northern pike</name>
    <dbReference type="NCBI Taxonomy" id="8010"/>
    <lineage>
        <taxon>Eukaryota</taxon>
        <taxon>Metazoa</taxon>
        <taxon>Chordata</taxon>
        <taxon>Craniata</taxon>
        <taxon>Vertebrata</taxon>
        <taxon>Euteleostomi</taxon>
        <taxon>Actinopterygii</taxon>
        <taxon>Neopterygii</taxon>
        <taxon>Teleostei</taxon>
        <taxon>Protacanthopterygii</taxon>
        <taxon>Esociformes</taxon>
        <taxon>Esocidae</taxon>
        <taxon>Esox</taxon>
    </lineage>
</organism>
<dbReference type="AlphaFoldDB" id="A0A3P8YZD7"/>
<evidence type="ECO:0000256" key="12">
    <source>
        <dbReference type="ARBA" id="ARBA00023224"/>
    </source>
</evidence>
<accession>A0A3P8YZD7</accession>
<dbReference type="GO" id="GO:0007602">
    <property type="term" value="P:phototransduction"/>
    <property type="evidence" value="ECO:0007669"/>
    <property type="project" value="UniProtKB-KW"/>
</dbReference>
<evidence type="ECO:0000256" key="4">
    <source>
        <dbReference type="ARBA" id="ARBA00022692"/>
    </source>
</evidence>
<dbReference type="GO" id="GO:0016020">
    <property type="term" value="C:membrane"/>
    <property type="evidence" value="ECO:0007669"/>
    <property type="project" value="UniProtKB-SubCell"/>
</dbReference>
<dbReference type="GO" id="GO:0009881">
    <property type="term" value="F:photoreceptor activity"/>
    <property type="evidence" value="ECO:0007669"/>
    <property type="project" value="UniProtKB-KW"/>
</dbReference>
<evidence type="ECO:0000256" key="1">
    <source>
        <dbReference type="ARBA" id="ARBA00004141"/>
    </source>
</evidence>
<keyword evidence="5" id="KW-0681">Retinal protein</keyword>
<name>A0A3P8YZD7_ESOLU</name>
<evidence type="ECO:0000256" key="10">
    <source>
        <dbReference type="ARBA" id="ARBA00023157"/>
    </source>
</evidence>
<dbReference type="PROSITE" id="PS00237">
    <property type="entry name" value="G_PROTEIN_RECEP_F1_1"/>
    <property type="match status" value="1"/>
</dbReference>
<keyword evidence="18" id="KW-1185">Reference proteome</keyword>
<dbReference type="SUPFAM" id="SSF81321">
    <property type="entry name" value="Family A G protein-coupled receptor-like"/>
    <property type="match status" value="1"/>
</dbReference>
<evidence type="ECO:0000313" key="17">
    <source>
        <dbReference type="Ensembl" id="ENSELUP00000021533.3"/>
    </source>
</evidence>
<proteinExistence type="inferred from homology"/>
<dbReference type="PANTHER" id="PTHR24240">
    <property type="entry name" value="OPSIN"/>
    <property type="match status" value="1"/>
</dbReference>
<reference evidence="17" key="3">
    <citation type="submission" date="2025-08" db="UniProtKB">
        <authorList>
            <consortium name="Ensembl"/>
        </authorList>
    </citation>
    <scope>IDENTIFICATION</scope>
</reference>
<dbReference type="InterPro" id="IPR027430">
    <property type="entry name" value="Retinal_BS"/>
</dbReference>
<evidence type="ECO:0000256" key="9">
    <source>
        <dbReference type="ARBA" id="ARBA00023136"/>
    </source>
</evidence>
<keyword evidence="6 15" id="KW-1133">Transmembrane helix</keyword>
<evidence type="ECO:0000256" key="13">
    <source>
        <dbReference type="ARBA" id="ARBA00059157"/>
    </source>
</evidence>
<dbReference type="KEGG" id="els:105014582"/>
<dbReference type="InterPro" id="IPR050125">
    <property type="entry name" value="GPCR_opsins"/>
</dbReference>
<evidence type="ECO:0000256" key="5">
    <source>
        <dbReference type="ARBA" id="ARBA00022925"/>
    </source>
</evidence>
<evidence type="ECO:0000256" key="8">
    <source>
        <dbReference type="ARBA" id="ARBA00023040"/>
    </source>
</evidence>
<reference evidence="17" key="2">
    <citation type="submission" date="2020-02" db="EMBL/GenBank/DDBJ databases">
        <title>Esox lucius (northern pike) genome, fEsoLuc1, primary haplotype.</title>
        <authorList>
            <person name="Myers G."/>
            <person name="Karagic N."/>
            <person name="Meyer A."/>
            <person name="Pippel M."/>
            <person name="Reichard M."/>
            <person name="Winkler S."/>
            <person name="Tracey A."/>
            <person name="Sims Y."/>
            <person name="Howe K."/>
            <person name="Rhie A."/>
            <person name="Formenti G."/>
            <person name="Durbin R."/>
            <person name="Fedrigo O."/>
            <person name="Jarvis E.D."/>
        </authorList>
    </citation>
    <scope>NUCLEOTIDE SEQUENCE [LARGE SCALE GENOMIC DNA]</scope>
</reference>
<feature type="transmembrane region" description="Helical" evidence="15">
    <location>
        <begin position="139"/>
        <end position="161"/>
    </location>
</feature>
<dbReference type="CDD" id="cd15336">
    <property type="entry name" value="7tmA_Melanopsin"/>
    <property type="match status" value="1"/>
</dbReference>
<evidence type="ECO:0000256" key="15">
    <source>
        <dbReference type="SAM" id="Phobius"/>
    </source>
</evidence>
<reference evidence="18" key="1">
    <citation type="journal article" date="2014" name="PLoS ONE">
        <title>The genome and linkage map of the northern pike (Esox lucius): conserved synteny revealed between the salmonid sister group and the Neoteleostei.</title>
        <authorList>
            <person name="Rondeau E.B."/>
            <person name="Minkley D.R."/>
            <person name="Leong J.S."/>
            <person name="Messmer A.M."/>
            <person name="Jantzen J.R."/>
            <person name="von Schalburg K.R."/>
            <person name="Lemon C."/>
            <person name="Bird N.H."/>
            <person name="Koop B.F."/>
        </authorList>
    </citation>
    <scope>NUCLEOTIDE SEQUENCE</scope>
</reference>
<dbReference type="GO" id="GO:0004930">
    <property type="term" value="F:G protein-coupled receptor activity"/>
    <property type="evidence" value="ECO:0007669"/>
    <property type="project" value="UniProtKB-KW"/>
</dbReference>
<dbReference type="Gene3D" id="1.20.1070.10">
    <property type="entry name" value="Rhodopsin 7-helix transmembrane proteins"/>
    <property type="match status" value="1"/>
</dbReference>
<dbReference type="InterPro" id="IPR000276">
    <property type="entry name" value="GPCR_Rhodpsn"/>
</dbReference>
<feature type="domain" description="G-protein coupled receptors family 1 profile" evidence="16">
    <location>
        <begin position="39"/>
        <end position="301"/>
    </location>
</feature>
<keyword evidence="11 14" id="KW-0675">Receptor</keyword>
<sequence>MEEQHQVQNSFFKKVDVPDHAHYTVAFFVCIIGTFGVTGNALVMFAFWSNKKLRNLPNYFIMNQAVSDFLMAFTQTPFFFINCLYKEWSFGENGCKMYAFCGALFGLTSMINLLAMSIDRYLAITQPLKALGRSSKRRTSLAIAMVWLYSFAWSLAPLVGWSSYIPEGLMTSCTWDYVTSTYANQSYTMMLCCFTFFIPLGVILYCYLCMFLAIRTAGREVETLGTQMRKSTLLQHKTIRNEWKLAKIAFVVIVVYVLSWSPYATVCMISWAGYANILSPYSKAVPAVIAKASTIYNPFIYAIIHKKYRATLAEKVPCLRCLSQIIEKKEFNSESSFRDSTISRQSSVSRSHFCPASSMSSSMVLGDVELDPLQCNNSSFRSTTSFKLPKDKQRKTKACHVTEKMKSDCILEAISADIQQPPSPILKEPTSVSNQELVSDSVCMATVPLLALSKSSPCVQLTNGNETREIDSSSEHRSTSDSLSLQAQLSQNSSIPQIIISPTSETSLISEDNLFLEEKQGASLSREAGDLLVGLRSLNCSSELLESVEKFLS</sequence>
<keyword evidence="10" id="KW-1015">Disulfide bond</keyword>
<feature type="transmembrane region" description="Helical" evidence="15">
    <location>
        <begin position="20"/>
        <end position="48"/>
    </location>
</feature>
<keyword evidence="3" id="KW-0716">Sensory transduction</keyword>
<dbReference type="CTD" id="563080"/>
<evidence type="ECO:0000256" key="14">
    <source>
        <dbReference type="RuleBase" id="RU000688"/>
    </source>
</evidence>
<keyword evidence="4 14" id="KW-0812">Transmembrane</keyword>
<dbReference type="PROSITE" id="PS50262">
    <property type="entry name" value="G_PROTEIN_RECEP_F1_2"/>
    <property type="match status" value="1"/>
</dbReference>
<dbReference type="GeneID" id="105014582"/>
<evidence type="ECO:0000256" key="11">
    <source>
        <dbReference type="ARBA" id="ARBA00023170"/>
    </source>
</evidence>
<feature type="transmembrane region" description="Helical" evidence="15">
    <location>
        <begin position="69"/>
        <end position="85"/>
    </location>
</feature>
<keyword evidence="12 14" id="KW-0807">Transducer</keyword>
<comment type="similarity">
    <text evidence="14">Belongs to the G-protein coupled receptor 1 family.</text>
</comment>
<dbReference type="STRING" id="8010.ENSELUP00000021533"/>
<feature type="transmembrane region" description="Helical" evidence="15">
    <location>
        <begin position="97"/>
        <end position="118"/>
    </location>
</feature>
<feature type="transmembrane region" description="Helical" evidence="15">
    <location>
        <begin position="187"/>
        <end position="214"/>
    </location>
</feature>
<dbReference type="InterPro" id="IPR017452">
    <property type="entry name" value="GPCR_Rhodpsn_7TM"/>
</dbReference>
<evidence type="ECO:0000256" key="6">
    <source>
        <dbReference type="ARBA" id="ARBA00022989"/>
    </source>
</evidence>
<keyword evidence="8 14" id="KW-0297">G-protein coupled receptor</keyword>
<dbReference type="FunFam" id="1.20.1070.10:FF:000044">
    <property type="entry name" value="Opsin, ultraviolet-sensitive"/>
    <property type="match status" value="1"/>
</dbReference>
<evidence type="ECO:0000256" key="7">
    <source>
        <dbReference type="ARBA" id="ARBA00022991"/>
    </source>
</evidence>
<dbReference type="SMART" id="SM01381">
    <property type="entry name" value="7TM_GPCR_Srsx"/>
    <property type="match status" value="1"/>
</dbReference>
<comment type="function">
    <text evidence="13">Photoreceptor implicated in non-image-forming responses to light.</text>
</comment>